<sequence length="1106" mass="121934">MKKTLISMAWLLLVAITAQASVTVGHLRVNDLKQPLGIDTPMPTFSWQIENAGRGFVQQSYAITVRDASGNAVWTSGTIRSVRQFGIAYAGTALQSCAAYAWNVTVVGNNGETASAGSTFETAFMQPSEWTAQWIGRHHQTLDPMVITFDAPVTCRYVRLNVSELGFRAATDANYSFAQLDEMEIYEGETNVAASAAFTASDSWSLPQYGWDVAYVNDGLVGNGAHIGWTTHQNPSVPVVLTADLGSVINITKIKLYPRQNDHAVGRGNSIAANFPAAFTVETATDNRSYTVAYAKAGDGRVPYYGKNFSLDKAVKRARIYASAMGVFTMQLNGHAVTDAVLEPGESEYEKTLLYSTYDVTRLLQQGGNTLLARVAGGIYDIDYLPGRFSKGEVRNNGETGLKAELLVEYTDGTSERIVTDNTWRTAPSPTLGSNWWGGEDYDAQLETVITPAVIDGWARASVISNPQFSSPHSKVSGFGTFRSRMYEPLRVVEQWKAATVKTVQSGGYTLRMVDFGRNFAGQYRFRLRGRAGQTITLRCGESLNADGSVFMENYYTGPADTYETYTFKGDGEEEWGPEFMYHGFRYLQIIGLDEQPDASAFTAMRIRSDMECHGTVQTSNPLVNDIHVICRDAIASQLYNSITDCPHREKLGWLDVPNEMYVSLNMNFQMQNFYKKVVMDCFDAQRADGRVPSVAPYYMEVYGDDPNWGGAAILVPYRNWRYYGDKSLMTQNYGQMKSLLDHYTANTTNYIINNSFSVLSDWGQETAGVSPLVPTEFTETTTYYYLVRVMAEMAAELGHAGDAATYNALAANIKAAFNAKFYTAATHRYTGVSGGGGRQGEQAMPLYYGLVPDGDEQAVADVLAARVEADNYKVKTGEIALKPVFMSLAKYGYNHVVWQMAKQTDCPSYGYWVVQGYTTTPEYWDVGAFSQNHCMMNHIEEWFYTQLGGIQNTGDAFRTFDICPYIPADLNSMDVSTQCAYGTIRSAWQRTADGYRFQFTVPAGTTATVALPTVSGKVLKENGADIAAGQNGVFSVTYGDTETQVVLGSGSYSFTLDEGSITGIHRHNSETGKGVPAVYNLNGQRVLSQTMRGICIIDGNKYIRK</sequence>
<evidence type="ECO:0000256" key="4">
    <source>
        <dbReference type="SAM" id="SignalP"/>
    </source>
</evidence>
<dbReference type="InterPro" id="IPR000421">
    <property type="entry name" value="FA58C"/>
</dbReference>
<dbReference type="InterPro" id="IPR016007">
    <property type="entry name" value="Alpha_rhamnosid"/>
</dbReference>
<dbReference type="Gene3D" id="2.60.420.10">
    <property type="entry name" value="Maltose phosphorylase, domain 3"/>
    <property type="match status" value="1"/>
</dbReference>
<organism evidence="6 7">
    <name type="scientific">Hallella seregens ATCC 51272</name>
    <dbReference type="NCBI Taxonomy" id="1336250"/>
    <lineage>
        <taxon>Bacteria</taxon>
        <taxon>Pseudomonadati</taxon>
        <taxon>Bacteroidota</taxon>
        <taxon>Bacteroidia</taxon>
        <taxon>Bacteroidales</taxon>
        <taxon>Prevotellaceae</taxon>
        <taxon>Hallella</taxon>
    </lineage>
</organism>
<dbReference type="EMBL" id="JBHLZF010000002">
    <property type="protein sequence ID" value="MFB9897753.1"/>
    <property type="molecule type" value="Genomic_DNA"/>
</dbReference>
<dbReference type="Pfam" id="PF17390">
    <property type="entry name" value="Bac_rhamnosid_C"/>
    <property type="match status" value="1"/>
</dbReference>
<accession>A0ABV5ZM41</accession>
<comment type="caution">
    <text evidence="6">The sequence shown here is derived from an EMBL/GenBank/DDBJ whole genome shotgun (WGS) entry which is preliminary data.</text>
</comment>
<keyword evidence="4" id="KW-0732">Signal</keyword>
<feature type="chain" id="PRO_5046594357" description="alpha-L-rhamnosidase" evidence="4">
    <location>
        <begin position="21"/>
        <end position="1106"/>
    </location>
</feature>
<keyword evidence="3 6" id="KW-0378">Hydrolase</keyword>
<protein>
    <recommendedName>
        <fullName evidence="2">alpha-L-rhamnosidase</fullName>
        <ecNumber evidence="2">3.2.1.40</ecNumber>
    </recommendedName>
</protein>
<dbReference type="PROSITE" id="PS50022">
    <property type="entry name" value="FA58C_3"/>
    <property type="match status" value="1"/>
</dbReference>
<dbReference type="Pfam" id="PF25788">
    <property type="entry name" value="Ig_Rha78A_N"/>
    <property type="match status" value="1"/>
</dbReference>
<dbReference type="InterPro" id="IPR012341">
    <property type="entry name" value="6hp_glycosidase-like_sf"/>
</dbReference>
<evidence type="ECO:0000313" key="6">
    <source>
        <dbReference type="EMBL" id="MFB9897753.1"/>
    </source>
</evidence>
<dbReference type="InterPro" id="IPR008979">
    <property type="entry name" value="Galactose-bd-like_sf"/>
</dbReference>
<dbReference type="Gene3D" id="2.60.40.10">
    <property type="entry name" value="Immunoglobulins"/>
    <property type="match status" value="1"/>
</dbReference>
<dbReference type="InterPro" id="IPR013737">
    <property type="entry name" value="Bac_rhamnosid_N"/>
</dbReference>
<evidence type="ECO:0000256" key="2">
    <source>
        <dbReference type="ARBA" id="ARBA00012652"/>
    </source>
</evidence>
<evidence type="ECO:0000259" key="5">
    <source>
        <dbReference type="PROSITE" id="PS50022"/>
    </source>
</evidence>
<evidence type="ECO:0000313" key="7">
    <source>
        <dbReference type="Proteomes" id="UP001589688"/>
    </source>
</evidence>
<feature type="domain" description="F5/8 type C" evidence="5">
    <location>
        <begin position="178"/>
        <end position="291"/>
    </location>
</feature>
<dbReference type="InterPro" id="IPR035396">
    <property type="entry name" value="Bac_rhamnosid6H"/>
</dbReference>
<dbReference type="SUPFAM" id="SSF49785">
    <property type="entry name" value="Galactose-binding domain-like"/>
    <property type="match status" value="1"/>
</dbReference>
<dbReference type="GO" id="GO:0016787">
    <property type="term" value="F:hydrolase activity"/>
    <property type="evidence" value="ECO:0007669"/>
    <property type="project" value="UniProtKB-KW"/>
</dbReference>
<dbReference type="PANTHER" id="PTHR33307">
    <property type="entry name" value="ALPHA-RHAMNOSIDASE (EUROFUNG)"/>
    <property type="match status" value="1"/>
</dbReference>
<gene>
    <name evidence="6" type="ORF">ACFFK8_08100</name>
</gene>
<dbReference type="Pfam" id="PF05592">
    <property type="entry name" value="Bac_rhamnosid"/>
    <property type="match status" value="1"/>
</dbReference>
<dbReference type="EC" id="3.2.1.40" evidence="2"/>
<dbReference type="InterPro" id="IPR008928">
    <property type="entry name" value="6-hairpin_glycosidase_sf"/>
</dbReference>
<dbReference type="InterPro" id="IPR013783">
    <property type="entry name" value="Ig-like_fold"/>
</dbReference>
<dbReference type="Gene3D" id="2.60.120.260">
    <property type="entry name" value="Galactose-binding domain-like"/>
    <property type="match status" value="2"/>
</dbReference>
<dbReference type="SUPFAM" id="SSF48208">
    <property type="entry name" value="Six-hairpin glycosidases"/>
    <property type="match status" value="1"/>
</dbReference>
<name>A0ABV5ZM41_9BACT</name>
<dbReference type="Pfam" id="PF08531">
    <property type="entry name" value="Bac_rhamnosid_N"/>
    <property type="match status" value="1"/>
</dbReference>
<dbReference type="InterPro" id="IPR008902">
    <property type="entry name" value="Rhamnosid_concanavalin"/>
</dbReference>
<dbReference type="Proteomes" id="UP001589688">
    <property type="component" value="Unassembled WGS sequence"/>
</dbReference>
<dbReference type="PIRSF" id="PIRSF010631">
    <property type="entry name" value="A-rhamnsds"/>
    <property type="match status" value="1"/>
</dbReference>
<dbReference type="PANTHER" id="PTHR33307:SF6">
    <property type="entry name" value="ALPHA-RHAMNOSIDASE (EUROFUNG)-RELATED"/>
    <property type="match status" value="1"/>
</dbReference>
<evidence type="ECO:0000256" key="3">
    <source>
        <dbReference type="ARBA" id="ARBA00022801"/>
    </source>
</evidence>
<proteinExistence type="predicted"/>
<reference evidence="6 7" key="1">
    <citation type="submission" date="2024-09" db="EMBL/GenBank/DDBJ databases">
        <authorList>
            <person name="Sun Q."/>
            <person name="Mori K."/>
        </authorList>
    </citation>
    <scope>NUCLEOTIDE SEQUENCE [LARGE SCALE GENOMIC DNA]</scope>
    <source>
        <strain evidence="6 7">ATCC 51272</strain>
    </source>
</reference>
<dbReference type="Pfam" id="PF17389">
    <property type="entry name" value="Bac_rhamnosid6H"/>
    <property type="match status" value="1"/>
</dbReference>
<dbReference type="RefSeq" id="WP_027951578.1">
    <property type="nucleotide sequence ID" value="NZ_JADU01000001.1"/>
</dbReference>
<keyword evidence="7" id="KW-1185">Reference proteome</keyword>
<dbReference type="InterPro" id="IPR035398">
    <property type="entry name" value="Bac_rhamnosid_C"/>
</dbReference>
<dbReference type="Gene3D" id="1.50.10.10">
    <property type="match status" value="1"/>
</dbReference>
<comment type="catalytic activity">
    <reaction evidence="1">
        <text>Hydrolysis of terminal non-reducing alpha-L-rhamnose residues in alpha-L-rhamnosides.</text>
        <dbReference type="EC" id="3.2.1.40"/>
    </reaction>
</comment>
<evidence type="ECO:0000256" key="1">
    <source>
        <dbReference type="ARBA" id="ARBA00001445"/>
    </source>
</evidence>
<feature type="signal peptide" evidence="4">
    <location>
        <begin position="1"/>
        <end position="20"/>
    </location>
</feature>